<gene>
    <name evidence="1" type="ORF">PC117_g6649</name>
</gene>
<dbReference type="AlphaFoldDB" id="A0A8T1E2P5"/>
<comment type="caution">
    <text evidence="1">The sequence shown here is derived from an EMBL/GenBank/DDBJ whole genome shotgun (WGS) entry which is preliminary data.</text>
</comment>
<dbReference type="Proteomes" id="UP000736787">
    <property type="component" value="Unassembled WGS sequence"/>
</dbReference>
<reference evidence="1" key="1">
    <citation type="submission" date="2018-10" db="EMBL/GenBank/DDBJ databases">
        <title>Effector identification in a new, highly contiguous assembly of the strawberry crown rot pathogen Phytophthora cactorum.</title>
        <authorList>
            <person name="Armitage A.D."/>
            <person name="Nellist C.F."/>
            <person name="Bates H."/>
            <person name="Vickerstaff R.J."/>
            <person name="Harrison R.J."/>
        </authorList>
    </citation>
    <scope>NUCLEOTIDE SEQUENCE</scope>
    <source>
        <strain evidence="1">4040</strain>
    </source>
</reference>
<evidence type="ECO:0000313" key="2">
    <source>
        <dbReference type="Proteomes" id="UP000736787"/>
    </source>
</evidence>
<name>A0A8T1E2P5_9STRA</name>
<organism evidence="1 2">
    <name type="scientific">Phytophthora cactorum</name>
    <dbReference type="NCBI Taxonomy" id="29920"/>
    <lineage>
        <taxon>Eukaryota</taxon>
        <taxon>Sar</taxon>
        <taxon>Stramenopiles</taxon>
        <taxon>Oomycota</taxon>
        <taxon>Peronosporomycetes</taxon>
        <taxon>Peronosporales</taxon>
        <taxon>Peronosporaceae</taxon>
        <taxon>Phytophthora</taxon>
    </lineage>
</organism>
<proteinExistence type="predicted"/>
<accession>A0A8T1E2P5</accession>
<sequence length="39" mass="4466">MLLIRQAFSIWNSHSRTSSPLYPVYLGRFLGTRVRSAIA</sequence>
<dbReference type="EMBL" id="RCMK01000128">
    <property type="protein sequence ID" value="KAG2947613.1"/>
    <property type="molecule type" value="Genomic_DNA"/>
</dbReference>
<protein>
    <submittedName>
        <fullName evidence="1">Uncharacterized protein</fullName>
    </submittedName>
</protein>
<evidence type="ECO:0000313" key="1">
    <source>
        <dbReference type="EMBL" id="KAG2947613.1"/>
    </source>
</evidence>